<evidence type="ECO:0000256" key="11">
    <source>
        <dbReference type="SAM" id="Phobius"/>
    </source>
</evidence>
<dbReference type="Gene3D" id="1.10.10.60">
    <property type="entry name" value="Homeodomain-like"/>
    <property type="match status" value="1"/>
</dbReference>
<evidence type="ECO:0000313" key="14">
    <source>
        <dbReference type="Proteomes" id="UP001187531"/>
    </source>
</evidence>
<evidence type="ECO:0000256" key="10">
    <source>
        <dbReference type="SAM" id="MobiDB-lite"/>
    </source>
</evidence>
<evidence type="ECO:0000313" key="13">
    <source>
        <dbReference type="EMBL" id="KAK2706251.1"/>
    </source>
</evidence>
<evidence type="ECO:0000256" key="9">
    <source>
        <dbReference type="PROSITE-ProRule" id="PRU00205"/>
    </source>
</evidence>
<comment type="pathway">
    <text evidence="4">Sphingolipid metabolism.</text>
</comment>
<evidence type="ECO:0000256" key="4">
    <source>
        <dbReference type="ARBA" id="ARBA00004991"/>
    </source>
</evidence>
<evidence type="ECO:0000256" key="1">
    <source>
        <dbReference type="ARBA" id="ARBA00004127"/>
    </source>
</evidence>
<keyword evidence="5 9" id="KW-0812">Transmembrane</keyword>
<feature type="transmembrane region" description="Helical" evidence="11">
    <location>
        <begin position="333"/>
        <end position="355"/>
    </location>
</feature>
<dbReference type="GO" id="GO:0050291">
    <property type="term" value="F:sphingosine N-acyltransferase activity"/>
    <property type="evidence" value="ECO:0007669"/>
    <property type="project" value="InterPro"/>
</dbReference>
<evidence type="ECO:0000259" key="12">
    <source>
        <dbReference type="PROSITE" id="PS50922"/>
    </source>
</evidence>
<keyword evidence="14" id="KW-1185">Reference proteome</keyword>
<dbReference type="PIRSF" id="PIRSF005225">
    <property type="entry name" value="LAG1_LAC1"/>
    <property type="match status" value="1"/>
</dbReference>
<evidence type="ECO:0000256" key="6">
    <source>
        <dbReference type="ARBA" id="ARBA00022989"/>
    </source>
</evidence>
<dbReference type="PANTHER" id="PTHR12560">
    <property type="entry name" value="LONGEVITY ASSURANCE FACTOR 1 LAG1"/>
    <property type="match status" value="1"/>
</dbReference>
<dbReference type="FunFam" id="1.10.10.60:FF:000020">
    <property type="entry name" value="Ceramide synthase 5"/>
    <property type="match status" value="1"/>
</dbReference>
<evidence type="ECO:0000256" key="5">
    <source>
        <dbReference type="ARBA" id="ARBA00022692"/>
    </source>
</evidence>
<name>A0AA88HF03_ARTSF</name>
<dbReference type="Proteomes" id="UP001187531">
    <property type="component" value="Unassembled WGS sequence"/>
</dbReference>
<dbReference type="Pfam" id="PF03798">
    <property type="entry name" value="TRAM_LAG1_CLN8"/>
    <property type="match status" value="1"/>
</dbReference>
<feature type="domain" description="TLC" evidence="12">
    <location>
        <begin position="161"/>
        <end position="363"/>
    </location>
</feature>
<feature type="transmembrane region" description="Helical" evidence="11">
    <location>
        <begin position="167"/>
        <end position="185"/>
    </location>
</feature>
<comment type="caution">
    <text evidence="13">The sequence shown here is derived from an EMBL/GenBank/DDBJ whole genome shotgun (WGS) entry which is preliminary data.</text>
</comment>
<feature type="compositionally biased region" description="Low complexity" evidence="10">
    <location>
        <begin position="365"/>
        <end position="377"/>
    </location>
</feature>
<protein>
    <recommendedName>
        <fullName evidence="12">TLC domain-containing protein</fullName>
    </recommendedName>
</protein>
<feature type="transmembrane region" description="Helical" evidence="11">
    <location>
        <begin position="50"/>
        <end position="77"/>
    </location>
</feature>
<feature type="region of interest" description="Disordered" evidence="10">
    <location>
        <begin position="365"/>
        <end position="400"/>
    </location>
</feature>
<evidence type="ECO:0000256" key="2">
    <source>
        <dbReference type="ARBA" id="ARBA00004586"/>
    </source>
</evidence>
<comment type="subcellular location">
    <subcellularLocation>
        <location evidence="1">Endomembrane system</location>
        <topology evidence="1">Multi-pass membrane protein</topology>
    </subcellularLocation>
    <subcellularLocation>
        <location evidence="2">Endoplasmic reticulum membrane</location>
    </subcellularLocation>
</comment>
<dbReference type="InterPro" id="IPR016439">
    <property type="entry name" value="Lag1/Lac1-like"/>
</dbReference>
<dbReference type="PANTHER" id="PTHR12560:SF0">
    <property type="entry name" value="LD18904P"/>
    <property type="match status" value="1"/>
</dbReference>
<reference evidence="13" key="1">
    <citation type="submission" date="2023-07" db="EMBL/GenBank/DDBJ databases">
        <title>Chromosome-level genome assembly of Artemia franciscana.</title>
        <authorList>
            <person name="Jo E."/>
        </authorList>
    </citation>
    <scope>NUCLEOTIDE SEQUENCE</scope>
    <source>
        <tissue evidence="13">Whole body</tissue>
    </source>
</reference>
<comment type="pathway">
    <text evidence="3">Lipid metabolism; sphingolipid metabolism.</text>
</comment>
<accession>A0AA88HF03</accession>
<comment type="catalytic activity">
    <reaction evidence="8">
        <text>sphinganine + octadecanoyl-CoA = N-(octadecanoyl)-sphinganine + CoA + H(+)</text>
        <dbReference type="Rhea" id="RHEA:36547"/>
        <dbReference type="ChEBI" id="CHEBI:15378"/>
        <dbReference type="ChEBI" id="CHEBI:57287"/>
        <dbReference type="ChEBI" id="CHEBI:57394"/>
        <dbReference type="ChEBI" id="CHEBI:57817"/>
        <dbReference type="ChEBI" id="CHEBI:67033"/>
    </reaction>
    <physiologicalReaction direction="left-to-right" evidence="8">
        <dbReference type="Rhea" id="RHEA:36548"/>
    </physiologicalReaction>
</comment>
<keyword evidence="6 11" id="KW-1133">Transmembrane helix</keyword>
<dbReference type="EMBL" id="JAVRJZ010000020">
    <property type="protein sequence ID" value="KAK2706251.1"/>
    <property type="molecule type" value="Genomic_DNA"/>
</dbReference>
<dbReference type="InterPro" id="IPR006634">
    <property type="entry name" value="TLC-dom"/>
</dbReference>
<dbReference type="GO" id="GO:0005789">
    <property type="term" value="C:endoplasmic reticulum membrane"/>
    <property type="evidence" value="ECO:0007669"/>
    <property type="project" value="UniProtKB-SubCell"/>
</dbReference>
<organism evidence="13 14">
    <name type="scientific">Artemia franciscana</name>
    <name type="common">Brine shrimp</name>
    <name type="synonym">Artemia sanfranciscana</name>
    <dbReference type="NCBI Taxonomy" id="6661"/>
    <lineage>
        <taxon>Eukaryota</taxon>
        <taxon>Metazoa</taxon>
        <taxon>Ecdysozoa</taxon>
        <taxon>Arthropoda</taxon>
        <taxon>Crustacea</taxon>
        <taxon>Branchiopoda</taxon>
        <taxon>Anostraca</taxon>
        <taxon>Artemiidae</taxon>
        <taxon>Artemia</taxon>
    </lineage>
</organism>
<dbReference type="AlphaFoldDB" id="A0AA88HF03"/>
<gene>
    <name evidence="13" type="ORF">QYM36_016332</name>
</gene>
<dbReference type="GO" id="GO:0046513">
    <property type="term" value="P:ceramide biosynthetic process"/>
    <property type="evidence" value="ECO:0007669"/>
    <property type="project" value="InterPro"/>
</dbReference>
<evidence type="ECO:0000256" key="8">
    <source>
        <dbReference type="ARBA" id="ARBA00049036"/>
    </source>
</evidence>
<keyword evidence="7 9" id="KW-0472">Membrane</keyword>
<dbReference type="PROSITE" id="PS50922">
    <property type="entry name" value="TLC"/>
    <property type="match status" value="1"/>
</dbReference>
<sequence>MALAMQGAFRKVSERFWTPVVWLPPNVTWNDLKSTEEVRYATTSDIYLPILYSFVLIFIRAIVERFIFCPIAVAFGLKAQVKRSSLPDNPALEKAYLSSRKGKVSKKEMQGLLKQVDMTERQIERWMRLRVSQDRPSKMVKFTETAGITNGEKYSPETMLDGFERNLWRMLFYTVAFVYGLYSLWDKPWFSNIQHCWIGYPFEHTLTDDIWCYYMLELSFYWALTLQHFQNVRRKDFWEMLVHHLATICLLVFSLVVNFTRVGTLVLVIHDVADIFLEGAKLMRYIRYTKACDIFFAIFTLIWIVSRLGYFPFWIIRSSLFEAYTFIPFFPAYYIFNGLLCTLLLLHVIWTYYILRILWKVFNGSETSDSRSSTSELSGDEIKTNGTTSTPDRRRKAVRS</sequence>
<evidence type="ECO:0000256" key="7">
    <source>
        <dbReference type="ARBA" id="ARBA00023136"/>
    </source>
</evidence>
<feature type="transmembrane region" description="Helical" evidence="11">
    <location>
        <begin position="241"/>
        <end position="259"/>
    </location>
</feature>
<feature type="transmembrane region" description="Helical" evidence="11">
    <location>
        <begin position="294"/>
        <end position="313"/>
    </location>
</feature>
<evidence type="ECO:0000256" key="3">
    <source>
        <dbReference type="ARBA" id="ARBA00004760"/>
    </source>
</evidence>
<dbReference type="SMART" id="SM00724">
    <property type="entry name" value="TLC"/>
    <property type="match status" value="1"/>
</dbReference>
<proteinExistence type="predicted"/>